<keyword evidence="2" id="KW-1133">Transmembrane helix</keyword>
<proteinExistence type="predicted"/>
<dbReference type="RefSeq" id="WP_182856525.1">
    <property type="nucleotide sequence ID" value="NZ_WMLF01000248.1"/>
</dbReference>
<keyword evidence="2" id="KW-0812">Transmembrane</keyword>
<keyword evidence="4" id="KW-1185">Reference proteome</keyword>
<feature type="region of interest" description="Disordered" evidence="1">
    <location>
        <begin position="43"/>
        <end position="72"/>
    </location>
</feature>
<dbReference type="Proteomes" id="UP000766698">
    <property type="component" value="Unassembled WGS sequence"/>
</dbReference>
<dbReference type="PROSITE" id="PS51257">
    <property type="entry name" value="PROKAR_LIPOPROTEIN"/>
    <property type="match status" value="1"/>
</dbReference>
<comment type="caution">
    <text evidence="3">The sequence shown here is derived from an EMBL/GenBank/DDBJ whole genome shotgun (WGS) entry which is preliminary data.</text>
</comment>
<protein>
    <submittedName>
        <fullName evidence="3">Uncharacterized protein</fullName>
    </submittedName>
</protein>
<keyword evidence="2" id="KW-0472">Membrane</keyword>
<gene>
    <name evidence="3" type="ORF">GL263_16705</name>
</gene>
<evidence type="ECO:0000256" key="2">
    <source>
        <dbReference type="SAM" id="Phobius"/>
    </source>
</evidence>
<reference evidence="4" key="1">
    <citation type="journal article" date="2020" name="Syst. Appl. Microbiol.">
        <title>Streptomyces alkaliterrae sp. nov., isolated from an alkaline soil, and emended descriptions of Streptomyces alkaliphilus, Streptomyces calidiresistens and Streptomyces durbertensis.</title>
        <authorList>
            <person name="Swiecimska M."/>
            <person name="Golinska P."/>
            <person name="Nouioui I."/>
            <person name="Wypij M."/>
            <person name="Rai M."/>
            <person name="Sangal V."/>
            <person name="Goodfellow M."/>
        </authorList>
    </citation>
    <scope>NUCLEOTIDE SEQUENCE [LARGE SCALE GENOMIC DNA]</scope>
    <source>
        <strain evidence="4">DSM 104538</strain>
    </source>
</reference>
<name>A0ABR6EIQ0_9ACTN</name>
<sequence>MGVMRTLSELGPLGLVFLVISLSILTFSVGCYLASFPRRRRDARAVHERPRGRAPAALAPHRPPSRRTPAGT</sequence>
<evidence type="ECO:0000256" key="1">
    <source>
        <dbReference type="SAM" id="MobiDB-lite"/>
    </source>
</evidence>
<organism evidence="3 4">
    <name type="scientific">Streptomyces durbertensis</name>
    <dbReference type="NCBI Taxonomy" id="2448886"/>
    <lineage>
        <taxon>Bacteria</taxon>
        <taxon>Bacillati</taxon>
        <taxon>Actinomycetota</taxon>
        <taxon>Actinomycetes</taxon>
        <taxon>Kitasatosporales</taxon>
        <taxon>Streptomycetaceae</taxon>
        <taxon>Streptomyces</taxon>
    </lineage>
</organism>
<feature type="transmembrane region" description="Helical" evidence="2">
    <location>
        <begin position="12"/>
        <end position="34"/>
    </location>
</feature>
<dbReference type="EMBL" id="WMLF01000248">
    <property type="protein sequence ID" value="MBB1245200.1"/>
    <property type="molecule type" value="Genomic_DNA"/>
</dbReference>
<evidence type="ECO:0000313" key="4">
    <source>
        <dbReference type="Proteomes" id="UP000766698"/>
    </source>
</evidence>
<evidence type="ECO:0000313" key="3">
    <source>
        <dbReference type="EMBL" id="MBB1245200.1"/>
    </source>
</evidence>
<accession>A0ABR6EIQ0</accession>